<evidence type="ECO:0000256" key="2">
    <source>
        <dbReference type="ARBA" id="ARBA00010156"/>
    </source>
</evidence>
<evidence type="ECO:0000313" key="14">
    <source>
        <dbReference type="Proteomes" id="UP000789390"/>
    </source>
</evidence>
<dbReference type="FunFam" id="3.30.740.10:FF:000002">
    <property type="entry name" value="Dynein light chain"/>
    <property type="match status" value="1"/>
</dbReference>
<dbReference type="CDD" id="cd21453">
    <property type="entry name" value="DLC-like_DNAL4"/>
    <property type="match status" value="1"/>
</dbReference>
<evidence type="ECO:0000256" key="1">
    <source>
        <dbReference type="ARBA" id="ARBA00004430"/>
    </source>
</evidence>
<evidence type="ECO:0000256" key="10">
    <source>
        <dbReference type="ARBA" id="ARBA00023273"/>
    </source>
</evidence>
<evidence type="ECO:0000256" key="12">
    <source>
        <dbReference type="ARBA" id="ARBA00069494"/>
    </source>
</evidence>
<evidence type="ECO:0000313" key="13">
    <source>
        <dbReference type="EMBL" id="CAH0098249.1"/>
    </source>
</evidence>
<protein>
    <recommendedName>
        <fullName evidence="12">Dynein axonemal light chain 4</fullName>
    </recommendedName>
</protein>
<dbReference type="SUPFAM" id="SSF54648">
    <property type="entry name" value="DLC"/>
    <property type="match status" value="1"/>
</dbReference>
<dbReference type="GO" id="GO:0005930">
    <property type="term" value="C:axoneme"/>
    <property type="evidence" value="ECO:0007669"/>
    <property type="project" value="UniProtKB-SubCell"/>
</dbReference>
<dbReference type="Pfam" id="PF01221">
    <property type="entry name" value="Dynein_light"/>
    <property type="match status" value="1"/>
</dbReference>
<name>A0A8J2WBZ4_9CRUS</name>
<keyword evidence="6" id="KW-0243">Dynein</keyword>
<dbReference type="Proteomes" id="UP000789390">
    <property type="component" value="Unassembled WGS sequence"/>
</dbReference>
<dbReference type="InterPro" id="IPR001372">
    <property type="entry name" value="Dynein_light_chain_typ-1/2"/>
</dbReference>
<evidence type="ECO:0000256" key="7">
    <source>
        <dbReference type="ARBA" id="ARBA00023069"/>
    </source>
</evidence>
<dbReference type="AlphaFoldDB" id="A0A8J2WBZ4"/>
<comment type="subunit">
    <text evidence="3">Consists of at least two heavy chains and a number of intermediate and light chains.</text>
</comment>
<sequence>METTADLNRRVDELDMAASRKAIHYYPLIRHADLCEETKHECVEIIVASCEKFPSNHEAAAKQIKETLDKRCGPSWHCVVVLKGETFALEISYETKNIIYMFLNSNLGVCAWKCS</sequence>
<evidence type="ECO:0000256" key="5">
    <source>
        <dbReference type="ARBA" id="ARBA00022701"/>
    </source>
</evidence>
<reference evidence="13" key="1">
    <citation type="submission" date="2021-11" db="EMBL/GenBank/DDBJ databases">
        <authorList>
            <person name="Schell T."/>
        </authorList>
    </citation>
    <scope>NUCLEOTIDE SEQUENCE</scope>
    <source>
        <strain evidence="13">M5</strain>
    </source>
</reference>
<keyword evidence="9" id="KW-0206">Cytoskeleton</keyword>
<accession>A0A8J2WBZ4</accession>
<dbReference type="SMART" id="SM01375">
    <property type="entry name" value="Dynein_light"/>
    <property type="match status" value="1"/>
</dbReference>
<comment type="function">
    <text evidence="11">Force generating protein of respiratory cilia. Produces force towards the minus ends of microtubules. Dynein has ATPase activity.</text>
</comment>
<dbReference type="GO" id="GO:0007017">
    <property type="term" value="P:microtubule-based process"/>
    <property type="evidence" value="ECO:0007669"/>
    <property type="project" value="InterPro"/>
</dbReference>
<keyword evidence="7" id="KW-0969">Cilium</keyword>
<comment type="subcellular location">
    <subcellularLocation>
        <location evidence="1">Cytoplasm</location>
        <location evidence="1">Cytoskeleton</location>
        <location evidence="1">Cilium axoneme</location>
    </subcellularLocation>
</comment>
<keyword evidence="14" id="KW-1185">Reference proteome</keyword>
<dbReference type="GO" id="GO:0030286">
    <property type="term" value="C:dynein complex"/>
    <property type="evidence" value="ECO:0007669"/>
    <property type="project" value="UniProtKB-KW"/>
</dbReference>
<dbReference type="OrthoDB" id="6506078at2759"/>
<proteinExistence type="inferred from homology"/>
<evidence type="ECO:0000256" key="9">
    <source>
        <dbReference type="ARBA" id="ARBA00023212"/>
    </source>
</evidence>
<evidence type="ECO:0000256" key="8">
    <source>
        <dbReference type="ARBA" id="ARBA00023175"/>
    </source>
</evidence>
<dbReference type="EMBL" id="CAKKLH010000001">
    <property type="protein sequence ID" value="CAH0098249.1"/>
    <property type="molecule type" value="Genomic_DNA"/>
</dbReference>
<keyword evidence="4" id="KW-0963">Cytoplasm</keyword>
<keyword evidence="8" id="KW-0505">Motor protein</keyword>
<gene>
    <name evidence="13" type="ORF">DGAL_LOCUS296</name>
</gene>
<keyword evidence="5" id="KW-0493">Microtubule</keyword>
<comment type="caution">
    <text evidence="13">The sequence shown here is derived from an EMBL/GenBank/DDBJ whole genome shotgun (WGS) entry which is preliminary data.</text>
</comment>
<comment type="similarity">
    <text evidence="2">Belongs to the dynein light chain family.</text>
</comment>
<dbReference type="GO" id="GO:0005874">
    <property type="term" value="C:microtubule"/>
    <property type="evidence" value="ECO:0007669"/>
    <property type="project" value="UniProtKB-KW"/>
</dbReference>
<dbReference type="Gene3D" id="3.30.740.10">
    <property type="entry name" value="Protein Inhibitor Of Neuronal Nitric Oxide Synthase"/>
    <property type="match status" value="1"/>
</dbReference>
<evidence type="ECO:0000256" key="4">
    <source>
        <dbReference type="ARBA" id="ARBA00022490"/>
    </source>
</evidence>
<organism evidence="13 14">
    <name type="scientific">Daphnia galeata</name>
    <dbReference type="NCBI Taxonomy" id="27404"/>
    <lineage>
        <taxon>Eukaryota</taxon>
        <taxon>Metazoa</taxon>
        <taxon>Ecdysozoa</taxon>
        <taxon>Arthropoda</taxon>
        <taxon>Crustacea</taxon>
        <taxon>Branchiopoda</taxon>
        <taxon>Diplostraca</taxon>
        <taxon>Cladocera</taxon>
        <taxon>Anomopoda</taxon>
        <taxon>Daphniidae</taxon>
        <taxon>Daphnia</taxon>
    </lineage>
</organism>
<evidence type="ECO:0000256" key="3">
    <source>
        <dbReference type="ARBA" id="ARBA00011655"/>
    </source>
</evidence>
<keyword evidence="10" id="KW-0966">Cell projection</keyword>
<evidence type="ECO:0000256" key="6">
    <source>
        <dbReference type="ARBA" id="ARBA00023017"/>
    </source>
</evidence>
<dbReference type="InterPro" id="IPR037177">
    <property type="entry name" value="DLC_sf"/>
</dbReference>
<evidence type="ECO:0000256" key="11">
    <source>
        <dbReference type="ARBA" id="ARBA00057688"/>
    </source>
</evidence>